<accession>A0ABN9HFF1</accession>
<dbReference type="EMBL" id="CATNWA010020780">
    <property type="protein sequence ID" value="CAI9619864.1"/>
    <property type="molecule type" value="Genomic_DNA"/>
</dbReference>
<evidence type="ECO:0000313" key="1">
    <source>
        <dbReference type="EMBL" id="CAI9619864.1"/>
    </source>
</evidence>
<gene>
    <name evidence="1" type="ORF">SPARVUS_LOCUS15898138</name>
</gene>
<organism evidence="1 2">
    <name type="scientific">Staurois parvus</name>
    <dbReference type="NCBI Taxonomy" id="386267"/>
    <lineage>
        <taxon>Eukaryota</taxon>
        <taxon>Metazoa</taxon>
        <taxon>Chordata</taxon>
        <taxon>Craniata</taxon>
        <taxon>Vertebrata</taxon>
        <taxon>Euteleostomi</taxon>
        <taxon>Amphibia</taxon>
        <taxon>Batrachia</taxon>
        <taxon>Anura</taxon>
        <taxon>Neobatrachia</taxon>
        <taxon>Ranoidea</taxon>
        <taxon>Ranidae</taxon>
        <taxon>Staurois</taxon>
    </lineage>
</organism>
<dbReference type="Proteomes" id="UP001162483">
    <property type="component" value="Unassembled WGS sequence"/>
</dbReference>
<proteinExistence type="predicted"/>
<comment type="caution">
    <text evidence="1">The sequence shown here is derived from an EMBL/GenBank/DDBJ whole genome shotgun (WGS) entry which is preliminary data.</text>
</comment>
<sequence length="53" mass="5939">MKLSKCCWAHLKATPSLEVFSYWLCRQLVTSAHCALQHALTPLCHVTWPTLGG</sequence>
<name>A0ABN9HFF1_9NEOB</name>
<evidence type="ECO:0000313" key="2">
    <source>
        <dbReference type="Proteomes" id="UP001162483"/>
    </source>
</evidence>
<protein>
    <submittedName>
        <fullName evidence="1">Uncharacterized protein</fullName>
    </submittedName>
</protein>
<keyword evidence="2" id="KW-1185">Reference proteome</keyword>
<reference evidence="1" key="1">
    <citation type="submission" date="2023-05" db="EMBL/GenBank/DDBJ databases">
        <authorList>
            <person name="Stuckert A."/>
        </authorList>
    </citation>
    <scope>NUCLEOTIDE SEQUENCE</scope>
</reference>